<dbReference type="AlphaFoldDB" id="A0A8S4QTI3"/>
<reference evidence="1" key="1">
    <citation type="submission" date="2022-03" db="EMBL/GenBank/DDBJ databases">
        <authorList>
            <person name="Lindestad O."/>
        </authorList>
    </citation>
    <scope>NUCLEOTIDE SEQUENCE</scope>
</reference>
<accession>A0A8S4QTI3</accession>
<sequence>APSETCGPGSWILELHTNISILQEIGIKKRLSALVQSRILQFFGNVSRRESDSIERLVVQGNVEGTRGRGRSPMRWTDQIKSAVGGPLHECTRLSASREKWRMLVGRVTSALKDASR</sequence>
<gene>
    <name evidence="1" type="primary">jg25409</name>
    <name evidence="1" type="ORF">PAEG_LOCUS5395</name>
</gene>
<dbReference type="OrthoDB" id="7490433at2759"/>
<feature type="non-terminal residue" evidence="1">
    <location>
        <position position="1"/>
    </location>
</feature>
<dbReference type="EMBL" id="CAKXAJ010018189">
    <property type="protein sequence ID" value="CAH2217506.1"/>
    <property type="molecule type" value="Genomic_DNA"/>
</dbReference>
<dbReference type="Proteomes" id="UP000838756">
    <property type="component" value="Unassembled WGS sequence"/>
</dbReference>
<proteinExistence type="predicted"/>
<name>A0A8S4QTI3_9NEOP</name>
<evidence type="ECO:0000313" key="1">
    <source>
        <dbReference type="EMBL" id="CAH2217506.1"/>
    </source>
</evidence>
<comment type="caution">
    <text evidence="1">The sequence shown here is derived from an EMBL/GenBank/DDBJ whole genome shotgun (WGS) entry which is preliminary data.</text>
</comment>
<protein>
    <submittedName>
        <fullName evidence="1">Jg25409 protein</fullName>
    </submittedName>
</protein>
<evidence type="ECO:0000313" key="2">
    <source>
        <dbReference type="Proteomes" id="UP000838756"/>
    </source>
</evidence>
<organism evidence="1 2">
    <name type="scientific">Pararge aegeria aegeria</name>
    <dbReference type="NCBI Taxonomy" id="348720"/>
    <lineage>
        <taxon>Eukaryota</taxon>
        <taxon>Metazoa</taxon>
        <taxon>Ecdysozoa</taxon>
        <taxon>Arthropoda</taxon>
        <taxon>Hexapoda</taxon>
        <taxon>Insecta</taxon>
        <taxon>Pterygota</taxon>
        <taxon>Neoptera</taxon>
        <taxon>Endopterygota</taxon>
        <taxon>Lepidoptera</taxon>
        <taxon>Glossata</taxon>
        <taxon>Ditrysia</taxon>
        <taxon>Papilionoidea</taxon>
        <taxon>Nymphalidae</taxon>
        <taxon>Satyrinae</taxon>
        <taxon>Satyrini</taxon>
        <taxon>Parargina</taxon>
        <taxon>Pararge</taxon>
    </lineage>
</organism>
<keyword evidence="2" id="KW-1185">Reference proteome</keyword>